<sequence>MRVLAVGAHPDDVELGCGATLLAHRARGDRVGLLVLTGGEHGPQGRSSRTSEQEIAASLLGADLLWGGFEDGAVPEGRAAVAVVEEAIRATGADVVYTHSPRDSHQDHRSAAAATLAAGRHVRRILLYETPSSLGFAPTVFVDAAEHLPGKLKALRAHVSQVLRNELVDLDAVEAQARYRGFQARLLHAEGFETERFAWDLSGADSGRDAADGVSAAIRAGAGAPPAGR</sequence>
<dbReference type="Gene3D" id="3.40.50.10320">
    <property type="entry name" value="LmbE-like"/>
    <property type="match status" value="1"/>
</dbReference>
<dbReference type="Pfam" id="PF02585">
    <property type="entry name" value="PIG-L"/>
    <property type="match status" value="1"/>
</dbReference>
<dbReference type="EMBL" id="BAAAQM010000015">
    <property type="protein sequence ID" value="GAA1970038.1"/>
    <property type="molecule type" value="Genomic_DNA"/>
</dbReference>
<dbReference type="PANTHER" id="PTHR12993:SF30">
    <property type="entry name" value="N-ACETYL-ALPHA-D-GLUCOSAMINYL L-MALATE DEACETYLASE 1"/>
    <property type="match status" value="1"/>
</dbReference>
<name>A0ABP5CW96_9ACTN</name>
<dbReference type="PANTHER" id="PTHR12993">
    <property type="entry name" value="N-ACETYLGLUCOSAMINYL-PHOSPHATIDYLINOSITOL DE-N-ACETYLASE-RELATED"/>
    <property type="match status" value="1"/>
</dbReference>
<gene>
    <name evidence="2" type="ORF">GCM10009838_31130</name>
</gene>
<reference evidence="3" key="1">
    <citation type="journal article" date="2019" name="Int. J. Syst. Evol. Microbiol.">
        <title>The Global Catalogue of Microorganisms (GCM) 10K type strain sequencing project: providing services to taxonomists for standard genome sequencing and annotation.</title>
        <authorList>
            <consortium name="The Broad Institute Genomics Platform"/>
            <consortium name="The Broad Institute Genome Sequencing Center for Infectious Disease"/>
            <person name="Wu L."/>
            <person name="Ma J."/>
        </authorList>
    </citation>
    <scope>NUCLEOTIDE SEQUENCE [LARGE SCALE GENOMIC DNA]</scope>
    <source>
        <strain evidence="3">JCM 16013</strain>
    </source>
</reference>
<evidence type="ECO:0008006" key="4">
    <source>
        <dbReference type="Google" id="ProtNLM"/>
    </source>
</evidence>
<evidence type="ECO:0000256" key="1">
    <source>
        <dbReference type="ARBA" id="ARBA00022833"/>
    </source>
</evidence>
<proteinExistence type="predicted"/>
<dbReference type="RefSeq" id="WP_344657722.1">
    <property type="nucleotide sequence ID" value="NZ_BAAAQM010000015.1"/>
</dbReference>
<dbReference type="InterPro" id="IPR003737">
    <property type="entry name" value="GlcNAc_PI_deacetylase-related"/>
</dbReference>
<keyword evidence="1" id="KW-0862">Zinc</keyword>
<keyword evidence="3" id="KW-1185">Reference proteome</keyword>
<protein>
    <recommendedName>
        <fullName evidence="4">LmbE family protein</fullName>
    </recommendedName>
</protein>
<dbReference type="Proteomes" id="UP001499854">
    <property type="component" value="Unassembled WGS sequence"/>
</dbReference>
<comment type="caution">
    <text evidence="2">The sequence shown here is derived from an EMBL/GenBank/DDBJ whole genome shotgun (WGS) entry which is preliminary data.</text>
</comment>
<organism evidence="2 3">
    <name type="scientific">Catenulispora subtropica</name>
    <dbReference type="NCBI Taxonomy" id="450798"/>
    <lineage>
        <taxon>Bacteria</taxon>
        <taxon>Bacillati</taxon>
        <taxon>Actinomycetota</taxon>
        <taxon>Actinomycetes</taxon>
        <taxon>Catenulisporales</taxon>
        <taxon>Catenulisporaceae</taxon>
        <taxon>Catenulispora</taxon>
    </lineage>
</organism>
<dbReference type="InterPro" id="IPR024078">
    <property type="entry name" value="LmbE-like_dom_sf"/>
</dbReference>
<accession>A0ABP5CW96</accession>
<dbReference type="SUPFAM" id="SSF102588">
    <property type="entry name" value="LmbE-like"/>
    <property type="match status" value="1"/>
</dbReference>
<evidence type="ECO:0000313" key="3">
    <source>
        <dbReference type="Proteomes" id="UP001499854"/>
    </source>
</evidence>
<evidence type="ECO:0000313" key="2">
    <source>
        <dbReference type="EMBL" id="GAA1970038.1"/>
    </source>
</evidence>